<feature type="transmembrane region" description="Helical" evidence="1">
    <location>
        <begin position="20"/>
        <end position="46"/>
    </location>
</feature>
<dbReference type="Proteomes" id="UP000649604">
    <property type="component" value="Unassembled WGS sequence"/>
</dbReference>
<keyword evidence="1" id="KW-0472">Membrane</keyword>
<keyword evidence="1" id="KW-0812">Transmembrane</keyword>
<name>A0A9D5Q7J8_9BACT</name>
<evidence type="ECO:0000313" key="2">
    <source>
        <dbReference type="EMBL" id="MBD3326518.1"/>
    </source>
</evidence>
<dbReference type="AlphaFoldDB" id="A0A9D5Q7J8"/>
<comment type="caution">
    <text evidence="2">The sequence shown here is derived from an EMBL/GenBank/DDBJ whole genome shotgun (WGS) entry which is preliminary data.</text>
</comment>
<feature type="transmembrane region" description="Helical" evidence="1">
    <location>
        <begin position="72"/>
        <end position="94"/>
    </location>
</feature>
<evidence type="ECO:0000313" key="3">
    <source>
        <dbReference type="Proteomes" id="UP000649604"/>
    </source>
</evidence>
<proteinExistence type="predicted"/>
<reference evidence="2" key="1">
    <citation type="submission" date="2019-11" db="EMBL/GenBank/DDBJ databases">
        <title>Microbial mats filling the niche in hypersaline microbial mats.</title>
        <authorList>
            <person name="Wong H.L."/>
            <person name="Macleod F.I."/>
            <person name="White R.A. III"/>
            <person name="Burns B.P."/>
        </authorList>
    </citation>
    <scope>NUCLEOTIDE SEQUENCE</scope>
    <source>
        <strain evidence="2">Rbin_158</strain>
    </source>
</reference>
<gene>
    <name evidence="2" type="ORF">GF339_18180</name>
</gene>
<accession>A0A9D5Q7J8</accession>
<keyword evidence="1" id="KW-1133">Transmembrane helix</keyword>
<evidence type="ECO:0000256" key="1">
    <source>
        <dbReference type="SAM" id="Phobius"/>
    </source>
</evidence>
<sequence length="98" mass="10837">MNALKRLGILLSLDHHNQVVLLVLAQVFVISRAWWSLPGLVLYALMHFQYGGAGTFQNPPRADERPATLVDVFFVMLGMGGLGLMIVGVAMRLLDVFQ</sequence>
<protein>
    <submittedName>
        <fullName evidence="2">Uncharacterized protein</fullName>
    </submittedName>
</protein>
<organism evidence="2 3">
    <name type="scientific">candidate division KSB3 bacterium</name>
    <dbReference type="NCBI Taxonomy" id="2044937"/>
    <lineage>
        <taxon>Bacteria</taxon>
        <taxon>candidate division KSB3</taxon>
    </lineage>
</organism>
<dbReference type="EMBL" id="WJJP01000593">
    <property type="protein sequence ID" value="MBD3326518.1"/>
    <property type="molecule type" value="Genomic_DNA"/>
</dbReference>